<dbReference type="GO" id="GO:0030246">
    <property type="term" value="F:carbohydrate binding"/>
    <property type="evidence" value="ECO:0007669"/>
    <property type="project" value="UniProtKB-KW"/>
</dbReference>
<dbReference type="InterPro" id="IPR013783">
    <property type="entry name" value="Ig-like_fold"/>
</dbReference>
<dbReference type="InterPro" id="IPR013106">
    <property type="entry name" value="Ig_V-set"/>
</dbReference>
<dbReference type="PROSITE" id="PS50835">
    <property type="entry name" value="IG_LIKE"/>
    <property type="match status" value="2"/>
</dbReference>
<organism evidence="16 17">
    <name type="scientific">Piliocolobus tephrosceles</name>
    <name type="common">Ugandan red Colobus</name>
    <dbReference type="NCBI Taxonomy" id="591936"/>
    <lineage>
        <taxon>Eukaryota</taxon>
        <taxon>Metazoa</taxon>
        <taxon>Chordata</taxon>
        <taxon>Craniata</taxon>
        <taxon>Vertebrata</taxon>
        <taxon>Euteleostomi</taxon>
        <taxon>Mammalia</taxon>
        <taxon>Eutheria</taxon>
        <taxon>Euarchontoglires</taxon>
        <taxon>Primates</taxon>
        <taxon>Haplorrhini</taxon>
        <taxon>Catarrhini</taxon>
        <taxon>Cercopithecidae</taxon>
        <taxon>Colobinae</taxon>
        <taxon>Piliocolobus</taxon>
    </lineage>
</organism>
<feature type="transmembrane region" description="Helical" evidence="14">
    <location>
        <begin position="437"/>
        <end position="462"/>
    </location>
</feature>
<dbReference type="PROSITE" id="PS00290">
    <property type="entry name" value="IG_MHC"/>
    <property type="match status" value="1"/>
</dbReference>
<dbReference type="InterPro" id="IPR036179">
    <property type="entry name" value="Ig-like_dom_sf"/>
</dbReference>
<reference evidence="16" key="2">
    <citation type="submission" date="2025-09" db="UniProtKB">
        <authorList>
            <consortium name="Ensembl"/>
        </authorList>
    </citation>
    <scope>IDENTIFICATION</scope>
</reference>
<feature type="compositionally biased region" description="Polar residues" evidence="13">
    <location>
        <begin position="605"/>
        <end position="622"/>
    </location>
</feature>
<proteinExistence type="inferred from homology"/>
<evidence type="ECO:0000256" key="5">
    <source>
        <dbReference type="ARBA" id="ARBA00022737"/>
    </source>
</evidence>
<keyword evidence="4" id="KW-0430">Lectin</keyword>
<dbReference type="SMART" id="SM00408">
    <property type="entry name" value="IGc2"/>
    <property type="match status" value="1"/>
</dbReference>
<keyword evidence="9" id="KW-1015">Disulfide bond</keyword>
<dbReference type="GO" id="GO:0033691">
    <property type="term" value="F:sialic acid binding"/>
    <property type="evidence" value="ECO:0007669"/>
    <property type="project" value="TreeGrafter"/>
</dbReference>
<evidence type="ECO:0000256" key="6">
    <source>
        <dbReference type="ARBA" id="ARBA00022889"/>
    </source>
</evidence>
<dbReference type="GO" id="GO:0005737">
    <property type="term" value="C:cytoplasm"/>
    <property type="evidence" value="ECO:0007669"/>
    <property type="project" value="UniProtKB-ARBA"/>
</dbReference>
<dbReference type="FunFam" id="2.60.40.10:FF:000912">
    <property type="entry name" value="Myeloid cell surface antigen CD33"/>
    <property type="match status" value="1"/>
</dbReference>
<reference evidence="16" key="1">
    <citation type="submission" date="2025-08" db="UniProtKB">
        <authorList>
            <consortium name="Ensembl"/>
        </authorList>
    </citation>
    <scope>IDENTIFICATION</scope>
</reference>
<dbReference type="SMART" id="SM00409">
    <property type="entry name" value="IG"/>
    <property type="match status" value="3"/>
</dbReference>
<evidence type="ECO:0000256" key="9">
    <source>
        <dbReference type="ARBA" id="ARBA00023157"/>
    </source>
</evidence>
<keyword evidence="10" id="KW-0325">Glycoprotein</keyword>
<evidence type="ECO:0000256" key="11">
    <source>
        <dbReference type="ARBA" id="ARBA00023319"/>
    </source>
</evidence>
<keyword evidence="7 14" id="KW-1133">Transmembrane helix</keyword>
<evidence type="ECO:0000256" key="8">
    <source>
        <dbReference type="ARBA" id="ARBA00023136"/>
    </source>
</evidence>
<feature type="compositionally biased region" description="Pro residues" evidence="13">
    <location>
        <begin position="75"/>
        <end position="87"/>
    </location>
</feature>
<feature type="region of interest" description="Disordered" evidence="13">
    <location>
        <begin position="1"/>
        <end position="22"/>
    </location>
</feature>
<name>A0A8C9H2N9_9PRIM</name>
<dbReference type="InterPro" id="IPR003599">
    <property type="entry name" value="Ig_sub"/>
</dbReference>
<feature type="domain" description="Ig-like" evidence="15">
    <location>
        <begin position="242"/>
        <end position="325"/>
    </location>
</feature>
<keyword evidence="6" id="KW-0130">Cell adhesion</keyword>
<dbReference type="AlphaFoldDB" id="A0A8C9H2N9"/>
<dbReference type="FunFam" id="2.60.40.10:FF:001240">
    <property type="entry name" value="Sialic acid binding Ig-like lectin E"/>
    <property type="match status" value="1"/>
</dbReference>
<dbReference type="InterPro" id="IPR013098">
    <property type="entry name" value="Ig_I-set"/>
</dbReference>
<dbReference type="SUPFAM" id="SSF48726">
    <property type="entry name" value="Immunoglobulin"/>
    <property type="match status" value="3"/>
</dbReference>
<evidence type="ECO:0000259" key="15">
    <source>
        <dbReference type="PROSITE" id="PS50835"/>
    </source>
</evidence>
<dbReference type="InterPro" id="IPR013151">
    <property type="entry name" value="Immunoglobulin_dom"/>
</dbReference>
<evidence type="ECO:0000256" key="7">
    <source>
        <dbReference type="ARBA" id="ARBA00022989"/>
    </source>
</evidence>
<dbReference type="InterPro" id="IPR003006">
    <property type="entry name" value="Ig/MHC_CS"/>
</dbReference>
<feature type="region of interest" description="Disordered" evidence="13">
    <location>
        <begin position="594"/>
        <end position="622"/>
    </location>
</feature>
<dbReference type="Gene3D" id="2.60.40.10">
    <property type="entry name" value="Immunoglobulins"/>
    <property type="match status" value="3"/>
</dbReference>
<comment type="similarity">
    <text evidence="12">Belongs to the immunoglobulin superfamily. SIGLEC (sialic acid binding Ig-like lectin) family.</text>
</comment>
<dbReference type="PANTHER" id="PTHR12035:SF129">
    <property type="entry name" value="SIALIC ACID-BINDING IG-LIKE LECTIN 6"/>
    <property type="match status" value="1"/>
</dbReference>
<dbReference type="Ensembl" id="ENSPTET00000022259.1">
    <property type="protein sequence ID" value="ENSPTEP00000014868.1"/>
    <property type="gene ID" value="ENSPTEG00000016560.1"/>
</dbReference>
<evidence type="ECO:0000256" key="10">
    <source>
        <dbReference type="ARBA" id="ARBA00023180"/>
    </source>
</evidence>
<dbReference type="Proteomes" id="UP000694416">
    <property type="component" value="Unplaced"/>
</dbReference>
<evidence type="ECO:0000313" key="17">
    <source>
        <dbReference type="Proteomes" id="UP000694416"/>
    </source>
</evidence>
<keyword evidence="2 14" id="KW-0812">Transmembrane</keyword>
<dbReference type="Pfam" id="PF07679">
    <property type="entry name" value="I-set"/>
    <property type="match status" value="1"/>
</dbReference>
<feature type="transmembrane region" description="Helical" evidence="14">
    <location>
        <begin position="552"/>
        <end position="577"/>
    </location>
</feature>
<dbReference type="GO" id="GO:0005886">
    <property type="term" value="C:plasma membrane"/>
    <property type="evidence" value="ECO:0007669"/>
    <property type="project" value="TreeGrafter"/>
</dbReference>
<dbReference type="InterPro" id="IPR051036">
    <property type="entry name" value="SIGLEC"/>
</dbReference>
<evidence type="ECO:0000256" key="12">
    <source>
        <dbReference type="ARBA" id="ARBA00038361"/>
    </source>
</evidence>
<keyword evidence="5" id="KW-0677">Repeat</keyword>
<dbReference type="FunFam" id="2.60.40.10:FF:001967">
    <property type="entry name" value="Sialic acid binding Ig like lectin 6"/>
    <property type="match status" value="1"/>
</dbReference>
<comment type="subcellular location">
    <subcellularLocation>
        <location evidence="1">Membrane</location>
        <topology evidence="1">Single-pass type I membrane protein</topology>
    </subcellularLocation>
</comment>
<dbReference type="InterPro" id="IPR007110">
    <property type="entry name" value="Ig-like_dom"/>
</dbReference>
<feature type="domain" description="Ig-like" evidence="15">
    <location>
        <begin position="332"/>
        <end position="427"/>
    </location>
</feature>
<protein>
    <submittedName>
        <fullName evidence="16">Sialic acid binding Ig like lectin 6</fullName>
    </submittedName>
</protein>
<keyword evidence="11" id="KW-0393">Immunoglobulin domain</keyword>
<dbReference type="GO" id="GO:0007155">
    <property type="term" value="P:cell adhesion"/>
    <property type="evidence" value="ECO:0007669"/>
    <property type="project" value="UniProtKB-KW"/>
</dbReference>
<feature type="region of interest" description="Disordered" evidence="13">
    <location>
        <begin position="69"/>
        <end position="95"/>
    </location>
</feature>
<keyword evidence="8 14" id="KW-0472">Membrane</keyword>
<evidence type="ECO:0000256" key="13">
    <source>
        <dbReference type="SAM" id="MobiDB-lite"/>
    </source>
</evidence>
<dbReference type="Pfam" id="PF07686">
    <property type="entry name" value="V-set"/>
    <property type="match status" value="1"/>
</dbReference>
<sequence>MPPGGPGPGSGAGRKPRGGRRDAVSAPLLSFEQVSVVSGSQGFRPLCADVVELPRPVASQFLFCESPRSRAPPQTLVPPHSPSPPLPSHSLLTQGAQEASASEMLRLLLLLLWAEALAEEQRFQLEGPESLTVQEGLCVLVPCRLPVTNSRWYNYYGYWFLEGADVPVATNDPDEEVQEETRGRFRLLWDLSSKNCFLNIRDARRRDSAVYFFRLKRKWISDYTFYTYSKLSVRVMALTHRPNLSIPGTLESGCSRTLTCSVPWACEQGTPPIFSWMSAAPTSLGPRTTQSSVLTITPRPQDHGTNLTCQVTFPGVGVTVERTIQLNVSYAPQKVTVSIFQGNSTALKILQNTSSLPVLEGQALRLLCDADGNPPAHLSWFHGFPALNATPVSNTGVLELSQVGSAEEGGFTCLAQHPLGSLQISLSLFVQWKPEGGVGGVLGAVWGAGTTALVFLCVCFIFRVKTRRKKAAQPVQNMDDMNPVMVLGSRSHQHQFQRGIVSDHSAEADPISGDEQELHYAFLRFHKVQLQKPEVTNTEYSEIKIRKKSGPVAVVVLVAVGEAAAKILILCLCLILLSPLAGRREVSLLPSALESGHTDGPWSLDSVSGPTGGRRQQQQAWRLQTPSKVHLADSRLCFQMPPRPVPPQSERRCFLSIAGE</sequence>
<accession>A0A8C9H2N9</accession>
<dbReference type="Pfam" id="PF00047">
    <property type="entry name" value="ig"/>
    <property type="match status" value="1"/>
</dbReference>
<evidence type="ECO:0000256" key="3">
    <source>
        <dbReference type="ARBA" id="ARBA00022729"/>
    </source>
</evidence>
<evidence type="ECO:0000256" key="2">
    <source>
        <dbReference type="ARBA" id="ARBA00022692"/>
    </source>
</evidence>
<dbReference type="PANTHER" id="PTHR12035">
    <property type="entry name" value="SIALIC ACID BINDING IMMUNOGLOBULIN-LIKE LECTIN"/>
    <property type="match status" value="1"/>
</dbReference>
<evidence type="ECO:0000256" key="4">
    <source>
        <dbReference type="ARBA" id="ARBA00022734"/>
    </source>
</evidence>
<keyword evidence="3" id="KW-0732">Signal</keyword>
<keyword evidence="17" id="KW-1185">Reference proteome</keyword>
<evidence type="ECO:0000313" key="16">
    <source>
        <dbReference type="Ensembl" id="ENSPTEP00000014868.1"/>
    </source>
</evidence>
<evidence type="ECO:0000256" key="1">
    <source>
        <dbReference type="ARBA" id="ARBA00004479"/>
    </source>
</evidence>
<evidence type="ECO:0000256" key="14">
    <source>
        <dbReference type="SAM" id="Phobius"/>
    </source>
</evidence>
<dbReference type="InterPro" id="IPR003598">
    <property type="entry name" value="Ig_sub2"/>
</dbReference>